<dbReference type="Proteomes" id="UP001221142">
    <property type="component" value="Unassembled WGS sequence"/>
</dbReference>
<comment type="caution">
    <text evidence="1">The sequence shown here is derived from an EMBL/GenBank/DDBJ whole genome shotgun (WGS) entry which is preliminary data.</text>
</comment>
<gene>
    <name evidence="1" type="ORF">FB45DRAFT_920647</name>
</gene>
<organism evidence="1 2">
    <name type="scientific">Roridomyces roridus</name>
    <dbReference type="NCBI Taxonomy" id="1738132"/>
    <lineage>
        <taxon>Eukaryota</taxon>
        <taxon>Fungi</taxon>
        <taxon>Dikarya</taxon>
        <taxon>Basidiomycota</taxon>
        <taxon>Agaricomycotina</taxon>
        <taxon>Agaricomycetes</taxon>
        <taxon>Agaricomycetidae</taxon>
        <taxon>Agaricales</taxon>
        <taxon>Marasmiineae</taxon>
        <taxon>Mycenaceae</taxon>
        <taxon>Roridomyces</taxon>
    </lineage>
</organism>
<sequence length="140" mass="14045">MSITYVGGVAPIVTTQGPGNLHHMAYSSGLSTLPAFVGFVPTSNEGVSTFLPGFSYHFGGIAFYWEGPGDAFVRVGNSTQTEAVGNSWSNATGVVLSGTANGEIVVGVNVASTAANAENTGDGPGRIVAYTLPAGCGGLD</sequence>
<name>A0AAD7FJ24_9AGAR</name>
<keyword evidence="2" id="KW-1185">Reference proteome</keyword>
<evidence type="ECO:0000313" key="1">
    <source>
        <dbReference type="EMBL" id="KAJ7627094.1"/>
    </source>
</evidence>
<dbReference type="EMBL" id="JARKIF010000011">
    <property type="protein sequence ID" value="KAJ7627094.1"/>
    <property type="molecule type" value="Genomic_DNA"/>
</dbReference>
<dbReference type="AlphaFoldDB" id="A0AAD7FJ24"/>
<reference evidence="1" key="1">
    <citation type="submission" date="2023-03" db="EMBL/GenBank/DDBJ databases">
        <title>Massive genome expansion in bonnet fungi (Mycena s.s.) driven by repeated elements and novel gene families across ecological guilds.</title>
        <authorList>
            <consortium name="Lawrence Berkeley National Laboratory"/>
            <person name="Harder C.B."/>
            <person name="Miyauchi S."/>
            <person name="Viragh M."/>
            <person name="Kuo A."/>
            <person name="Thoen E."/>
            <person name="Andreopoulos B."/>
            <person name="Lu D."/>
            <person name="Skrede I."/>
            <person name="Drula E."/>
            <person name="Henrissat B."/>
            <person name="Morin E."/>
            <person name="Kohler A."/>
            <person name="Barry K."/>
            <person name="LaButti K."/>
            <person name="Morin E."/>
            <person name="Salamov A."/>
            <person name="Lipzen A."/>
            <person name="Mereny Z."/>
            <person name="Hegedus B."/>
            <person name="Baldrian P."/>
            <person name="Stursova M."/>
            <person name="Weitz H."/>
            <person name="Taylor A."/>
            <person name="Grigoriev I.V."/>
            <person name="Nagy L.G."/>
            <person name="Martin F."/>
            <person name="Kauserud H."/>
        </authorList>
    </citation>
    <scope>NUCLEOTIDE SEQUENCE</scope>
    <source>
        <strain evidence="1">9284</strain>
    </source>
</reference>
<protein>
    <submittedName>
        <fullName evidence="1">Uncharacterized protein</fullName>
    </submittedName>
</protein>
<proteinExistence type="predicted"/>
<evidence type="ECO:0000313" key="2">
    <source>
        <dbReference type="Proteomes" id="UP001221142"/>
    </source>
</evidence>
<accession>A0AAD7FJ24</accession>